<proteinExistence type="inferred from homology"/>
<keyword evidence="4" id="KW-0813">Transport</keyword>
<keyword evidence="5" id="KW-1003">Cell membrane</keyword>
<evidence type="ECO:0000256" key="2">
    <source>
        <dbReference type="ARBA" id="ARBA00006433"/>
    </source>
</evidence>
<dbReference type="PANTHER" id="PTHR43302:SF5">
    <property type="entry name" value="TRANSPORTER ARSB-RELATED"/>
    <property type="match status" value="1"/>
</dbReference>
<comment type="similarity">
    <text evidence="3">Belongs to the CitM (TC 2.A.11) transporter family.</text>
</comment>
<feature type="transmembrane region" description="Helical" evidence="10">
    <location>
        <begin position="277"/>
        <end position="299"/>
    </location>
</feature>
<keyword evidence="7" id="KW-0059">Arsenical resistance</keyword>
<feature type="transmembrane region" description="Helical" evidence="10">
    <location>
        <begin position="349"/>
        <end position="374"/>
    </location>
</feature>
<evidence type="ECO:0000256" key="7">
    <source>
        <dbReference type="ARBA" id="ARBA00022849"/>
    </source>
</evidence>
<feature type="transmembrane region" description="Helical" evidence="10">
    <location>
        <begin position="311"/>
        <end position="337"/>
    </location>
</feature>
<feature type="transmembrane region" description="Helical" evidence="10">
    <location>
        <begin position="211"/>
        <end position="228"/>
    </location>
</feature>
<evidence type="ECO:0000256" key="10">
    <source>
        <dbReference type="SAM" id="Phobius"/>
    </source>
</evidence>
<evidence type="ECO:0000256" key="1">
    <source>
        <dbReference type="ARBA" id="ARBA00004651"/>
    </source>
</evidence>
<dbReference type="GO" id="GO:0005886">
    <property type="term" value="C:plasma membrane"/>
    <property type="evidence" value="ECO:0007669"/>
    <property type="project" value="UniProtKB-SubCell"/>
</dbReference>
<dbReference type="PANTHER" id="PTHR43302">
    <property type="entry name" value="TRANSPORTER ARSB-RELATED"/>
    <property type="match status" value="1"/>
</dbReference>
<reference evidence="12 13" key="1">
    <citation type="submission" date="2018-06" db="EMBL/GenBank/DDBJ databases">
        <authorList>
            <consortium name="Pathogen Informatics"/>
            <person name="Doyle S."/>
        </authorList>
    </citation>
    <scope>NUCLEOTIDE SEQUENCE [LARGE SCALE GENOMIC DNA]</scope>
    <source>
        <strain evidence="12 13">NCTC7915</strain>
    </source>
</reference>
<evidence type="ECO:0000313" key="13">
    <source>
        <dbReference type="Proteomes" id="UP000254118"/>
    </source>
</evidence>
<name>A0AA46BQF2_9MICO</name>
<evidence type="ECO:0000256" key="3">
    <source>
        <dbReference type="ARBA" id="ARBA00009843"/>
    </source>
</evidence>
<dbReference type="EMBL" id="UFYA01000001">
    <property type="protein sequence ID" value="STD15671.1"/>
    <property type="molecule type" value="Genomic_DNA"/>
</dbReference>
<comment type="similarity">
    <text evidence="2">Belongs to the ArsB family.</text>
</comment>
<dbReference type="InterPro" id="IPR000802">
    <property type="entry name" value="Arsenical_pump_ArsB"/>
</dbReference>
<dbReference type="AlphaFoldDB" id="A0AA46BQF2"/>
<dbReference type="GO" id="GO:0046685">
    <property type="term" value="P:response to arsenic-containing substance"/>
    <property type="evidence" value="ECO:0007669"/>
    <property type="project" value="UniProtKB-KW"/>
</dbReference>
<dbReference type="Pfam" id="PF03600">
    <property type="entry name" value="CitMHS"/>
    <property type="match status" value="1"/>
</dbReference>
<gene>
    <name evidence="12" type="primary">arsB</name>
    <name evidence="12" type="ORF">NCTC7915_02386</name>
</gene>
<keyword evidence="8 10" id="KW-1133">Transmembrane helix</keyword>
<dbReference type="PRINTS" id="PR00758">
    <property type="entry name" value="ARSENICPUMP"/>
</dbReference>
<keyword evidence="9 10" id="KW-0472">Membrane</keyword>
<evidence type="ECO:0000256" key="9">
    <source>
        <dbReference type="ARBA" id="ARBA00023136"/>
    </source>
</evidence>
<evidence type="ECO:0000256" key="4">
    <source>
        <dbReference type="ARBA" id="ARBA00022448"/>
    </source>
</evidence>
<protein>
    <submittedName>
        <fullName evidence="12">Arsenic efflux pump protein</fullName>
    </submittedName>
</protein>
<evidence type="ECO:0000313" key="12">
    <source>
        <dbReference type="EMBL" id="STD15671.1"/>
    </source>
</evidence>
<evidence type="ECO:0000256" key="6">
    <source>
        <dbReference type="ARBA" id="ARBA00022692"/>
    </source>
</evidence>
<feature type="transmembrane region" description="Helical" evidence="10">
    <location>
        <begin position="145"/>
        <end position="168"/>
    </location>
</feature>
<dbReference type="Proteomes" id="UP000254118">
    <property type="component" value="Unassembled WGS sequence"/>
</dbReference>
<feature type="domain" description="Citrate transporter-like" evidence="11">
    <location>
        <begin position="24"/>
        <end position="300"/>
    </location>
</feature>
<evidence type="ECO:0000259" key="11">
    <source>
        <dbReference type="Pfam" id="PF03600"/>
    </source>
</evidence>
<feature type="transmembrane region" description="Helical" evidence="10">
    <location>
        <begin position="240"/>
        <end position="265"/>
    </location>
</feature>
<comment type="caution">
    <text evidence="12">The sequence shown here is derived from an EMBL/GenBank/DDBJ whole genome shotgun (WGS) entry which is preliminary data.</text>
</comment>
<accession>A0AA46BQF2</accession>
<dbReference type="InterPro" id="IPR004680">
    <property type="entry name" value="Cit_transptr-like_dom"/>
</dbReference>
<feature type="transmembrane region" description="Helical" evidence="10">
    <location>
        <begin position="62"/>
        <end position="81"/>
    </location>
</feature>
<comment type="subcellular location">
    <subcellularLocation>
        <location evidence="1">Cell membrane</location>
        <topology evidence="1">Multi-pass membrane protein</topology>
    </subcellularLocation>
</comment>
<dbReference type="GO" id="GO:0015105">
    <property type="term" value="F:arsenite transmembrane transporter activity"/>
    <property type="evidence" value="ECO:0007669"/>
    <property type="project" value="InterPro"/>
</dbReference>
<evidence type="ECO:0000256" key="5">
    <source>
        <dbReference type="ARBA" id="ARBA00022475"/>
    </source>
</evidence>
<feature type="transmembrane region" description="Helical" evidence="10">
    <location>
        <begin position="101"/>
        <end position="124"/>
    </location>
</feature>
<keyword evidence="6 10" id="KW-0812">Transmembrane</keyword>
<feature type="transmembrane region" description="Helical" evidence="10">
    <location>
        <begin position="188"/>
        <end position="206"/>
    </location>
</feature>
<evidence type="ECO:0000256" key="8">
    <source>
        <dbReference type="ARBA" id="ARBA00022989"/>
    </source>
</evidence>
<organism evidence="12 13">
    <name type="scientific">Dermatophilus congolensis</name>
    <dbReference type="NCBI Taxonomy" id="1863"/>
    <lineage>
        <taxon>Bacteria</taxon>
        <taxon>Bacillati</taxon>
        <taxon>Actinomycetota</taxon>
        <taxon>Actinomycetes</taxon>
        <taxon>Micrococcales</taxon>
        <taxon>Dermatophilaceae</taxon>
        <taxon>Dermatophilus</taxon>
    </lineage>
</organism>
<sequence>MFLSAARLAIVFTHTVIPVVERVAPVVAFLVTVTVLADVAQRVGVFDVAARWIAGWGRGRTFLLWWLFSVFAVVTTVFLSLDTTAVLLTPVALALARQVGVPVRPFVVTTLWVANTGSLLLPVSNLTNLMAVDRFARWGLGHGDYVALALWPGCVAIVVTLVCVVVMYPALVSGRYGVVPAGEGCDRVLLLVGFVVCGAVGPAFAVGVEPWLVSSVGVVVLVGAVLVRDAGLLRGVGVPWGMALGFVVLSVLVGWFEGVGGLGWLGGVLGSAEGVGGLLRVAGVTALLANVVNNLPAYLAVEGVVPGDAVGLMAVLVGANVGPLVTPWGSLATLLWLQRCSAAGVKWNVWRLGGAGVVCAGCAVVAATVVLGVVG</sequence>